<feature type="chain" id="PRO_5024436657" evidence="1">
    <location>
        <begin position="19"/>
        <end position="163"/>
    </location>
</feature>
<reference evidence="2 3" key="1">
    <citation type="submission" date="2019-09" db="EMBL/GenBank/DDBJ databases">
        <title>Whole genome sequence of Vibrio fortis.</title>
        <authorList>
            <person name="Das S.K."/>
        </authorList>
    </citation>
    <scope>NUCLEOTIDE SEQUENCE [LARGE SCALE GENOMIC DNA]</scope>
    <source>
        <strain evidence="2 3">AN60</strain>
    </source>
</reference>
<evidence type="ECO:0000313" key="2">
    <source>
        <dbReference type="EMBL" id="KAB0285234.1"/>
    </source>
</evidence>
<evidence type="ECO:0000313" key="3">
    <source>
        <dbReference type="Proteomes" id="UP000326789"/>
    </source>
</evidence>
<organism evidence="2 3">
    <name type="scientific">Vibrio fortis</name>
    <dbReference type="NCBI Taxonomy" id="212667"/>
    <lineage>
        <taxon>Bacteria</taxon>
        <taxon>Pseudomonadati</taxon>
        <taxon>Pseudomonadota</taxon>
        <taxon>Gammaproteobacteria</taxon>
        <taxon>Vibrionales</taxon>
        <taxon>Vibrionaceae</taxon>
        <taxon>Vibrio</taxon>
    </lineage>
</organism>
<accession>A0A5N3QSN2</accession>
<dbReference type="EMBL" id="VWSE01000010">
    <property type="protein sequence ID" value="KAB0285234.1"/>
    <property type="molecule type" value="Genomic_DNA"/>
</dbReference>
<keyword evidence="1" id="KW-0732">Signal</keyword>
<dbReference type="Gene3D" id="3.30.530.20">
    <property type="match status" value="1"/>
</dbReference>
<gene>
    <name evidence="2" type="ORF">F2P58_22140</name>
</gene>
<sequence length="163" mass="18425">MPIFSSHALLAASMSASAMLGAKSVHTEIIIPSEPENVWQVLTDIERYQEWNPAITLVSGKLEVGNKVTYYFQETESKGANISSEVIEITPSTHLNHKGGIWGVITFDQHYHLESHELGTKFTIHEDYTGVYVNFWDESHTRLQYQKMAGALKVRVLDLYPSE</sequence>
<dbReference type="Pfam" id="PF10604">
    <property type="entry name" value="Polyketide_cyc2"/>
    <property type="match status" value="1"/>
</dbReference>
<dbReference type="InterPro" id="IPR019587">
    <property type="entry name" value="Polyketide_cyclase/dehydratase"/>
</dbReference>
<comment type="caution">
    <text evidence="2">The sequence shown here is derived from an EMBL/GenBank/DDBJ whole genome shotgun (WGS) entry which is preliminary data.</text>
</comment>
<dbReference type="InterPro" id="IPR023393">
    <property type="entry name" value="START-like_dom_sf"/>
</dbReference>
<dbReference type="AlphaFoldDB" id="A0A5N3QSN2"/>
<dbReference type="RefSeq" id="WP_150872947.1">
    <property type="nucleotide sequence ID" value="NZ_VWSE01000010.1"/>
</dbReference>
<proteinExistence type="predicted"/>
<dbReference type="SUPFAM" id="SSF55961">
    <property type="entry name" value="Bet v1-like"/>
    <property type="match status" value="1"/>
</dbReference>
<name>A0A5N3QSN2_9VIBR</name>
<protein>
    <submittedName>
        <fullName evidence="2">SRPBCC domain-containing protein</fullName>
    </submittedName>
</protein>
<dbReference type="Proteomes" id="UP000326789">
    <property type="component" value="Unassembled WGS sequence"/>
</dbReference>
<evidence type="ECO:0000256" key="1">
    <source>
        <dbReference type="SAM" id="SignalP"/>
    </source>
</evidence>
<feature type="signal peptide" evidence="1">
    <location>
        <begin position="1"/>
        <end position="18"/>
    </location>
</feature>